<organism evidence="3 4">
    <name type="scientific">Solidesulfovibrio aerotolerans</name>
    <dbReference type="NCBI Taxonomy" id="295255"/>
    <lineage>
        <taxon>Bacteria</taxon>
        <taxon>Pseudomonadati</taxon>
        <taxon>Thermodesulfobacteriota</taxon>
        <taxon>Desulfovibrionia</taxon>
        <taxon>Desulfovibrionales</taxon>
        <taxon>Desulfovibrionaceae</taxon>
        <taxon>Solidesulfovibrio</taxon>
    </lineage>
</organism>
<dbReference type="Gene3D" id="2.70.70.10">
    <property type="entry name" value="Glucose Permease (Domain IIA)"/>
    <property type="match status" value="1"/>
</dbReference>
<feature type="transmembrane region" description="Helical" evidence="1">
    <location>
        <begin position="25"/>
        <end position="45"/>
    </location>
</feature>
<dbReference type="AlphaFoldDB" id="A0A7C9NK00"/>
<reference evidence="3 4" key="1">
    <citation type="submission" date="2020-01" db="EMBL/GenBank/DDBJ databases">
        <title>Genome sequence of Desulfovibrio aerotolerans DSM 16695(T).</title>
        <authorList>
            <person name="Karnachuk O."/>
            <person name="Avakyan M."/>
            <person name="Mardanov A."/>
            <person name="Kadnikov V."/>
            <person name="Ravin N."/>
        </authorList>
    </citation>
    <scope>NUCLEOTIDE SEQUENCE [LARGE SCALE GENOMIC DNA]</scope>
    <source>
        <strain evidence="3 4">DSM 16695</strain>
    </source>
</reference>
<dbReference type="EMBL" id="WVUD01000018">
    <property type="protein sequence ID" value="MYL83676.1"/>
    <property type="molecule type" value="Genomic_DNA"/>
</dbReference>
<dbReference type="InterPro" id="IPR050570">
    <property type="entry name" value="Cell_wall_metabolism_enzyme"/>
</dbReference>
<proteinExistence type="predicted"/>
<keyword evidence="1" id="KW-0472">Membrane</keyword>
<dbReference type="InterPro" id="IPR016047">
    <property type="entry name" value="M23ase_b-sheet_dom"/>
</dbReference>
<accession>A0A7C9NK00</accession>
<dbReference type="InterPro" id="IPR011055">
    <property type="entry name" value="Dup_hybrid_motif"/>
</dbReference>
<dbReference type="GO" id="GO:0004222">
    <property type="term" value="F:metalloendopeptidase activity"/>
    <property type="evidence" value="ECO:0007669"/>
    <property type="project" value="TreeGrafter"/>
</dbReference>
<feature type="domain" description="M23ase beta-sheet core" evidence="2">
    <location>
        <begin position="192"/>
        <end position="286"/>
    </location>
</feature>
<gene>
    <name evidence="3" type="ORF">GTA51_11120</name>
</gene>
<evidence type="ECO:0000313" key="3">
    <source>
        <dbReference type="EMBL" id="MYL83676.1"/>
    </source>
</evidence>
<dbReference type="Pfam" id="PF01551">
    <property type="entry name" value="Peptidase_M23"/>
    <property type="match status" value="1"/>
</dbReference>
<dbReference type="PANTHER" id="PTHR21666">
    <property type="entry name" value="PEPTIDASE-RELATED"/>
    <property type="match status" value="1"/>
</dbReference>
<dbReference type="CDD" id="cd12797">
    <property type="entry name" value="M23_peptidase"/>
    <property type="match status" value="1"/>
</dbReference>
<keyword evidence="1" id="KW-0812">Transmembrane</keyword>
<dbReference type="RefSeq" id="WP_160961100.1">
    <property type="nucleotide sequence ID" value="NZ_WVUD01000018.1"/>
</dbReference>
<evidence type="ECO:0000256" key="1">
    <source>
        <dbReference type="SAM" id="Phobius"/>
    </source>
</evidence>
<comment type="caution">
    <text evidence="3">The sequence shown here is derived from an EMBL/GenBank/DDBJ whole genome shotgun (WGS) entry which is preliminary data.</text>
</comment>
<evidence type="ECO:0000259" key="2">
    <source>
        <dbReference type="Pfam" id="PF01551"/>
    </source>
</evidence>
<sequence>MLERELEIFVHGPGGIRRLFVYRRWMFLLPLGVLAVLASGGAWLWRFQSGYEELALRRQAALGELAGQKAAALRLRDRVRLLTEETGRITSFNTKLGVMLDSPAATDVPGGATAPRLPATALDGDLGRRLFDFLDGLGRRLAVAEVAQQDLARSLFARKLEFLAKPSLWPVRGFITSGFGARPSPFGRGGDFHNGVDIKAPIGSPVFAAGAGRVIEADTMSGYGLRVVISHDYGLETVYAHLKKAEVKPGQQVKRGQIIAQSGNSGRTTGAHLHYEVHAGDTPVNPRQYMLD</sequence>
<protein>
    <submittedName>
        <fullName evidence="3">Peptidoglycan DD-metalloendopeptidase family protein</fullName>
    </submittedName>
</protein>
<keyword evidence="4" id="KW-1185">Reference proteome</keyword>
<dbReference type="SUPFAM" id="SSF51261">
    <property type="entry name" value="Duplicated hybrid motif"/>
    <property type="match status" value="1"/>
</dbReference>
<keyword evidence="1" id="KW-1133">Transmembrane helix</keyword>
<evidence type="ECO:0000313" key="4">
    <source>
        <dbReference type="Proteomes" id="UP000482487"/>
    </source>
</evidence>
<dbReference type="OrthoDB" id="9815245at2"/>
<dbReference type="Proteomes" id="UP000482487">
    <property type="component" value="Unassembled WGS sequence"/>
</dbReference>
<dbReference type="PANTHER" id="PTHR21666:SF270">
    <property type="entry name" value="MUREIN HYDROLASE ACTIVATOR ENVC"/>
    <property type="match status" value="1"/>
</dbReference>
<name>A0A7C9NK00_9BACT</name>